<dbReference type="EMBL" id="PTJC01000011">
    <property type="protein sequence ID" value="PPK83800.1"/>
    <property type="molecule type" value="Genomic_DNA"/>
</dbReference>
<dbReference type="InterPro" id="IPR012337">
    <property type="entry name" value="RNaseH-like_sf"/>
</dbReference>
<keyword evidence="3" id="KW-1185">Reference proteome</keyword>
<dbReference type="InterPro" id="IPR001584">
    <property type="entry name" value="Integrase_cat-core"/>
</dbReference>
<organism evidence="2 3">
    <name type="scientific">Neolewinella xylanilytica</name>
    <dbReference type="NCBI Taxonomy" id="1514080"/>
    <lineage>
        <taxon>Bacteria</taxon>
        <taxon>Pseudomonadati</taxon>
        <taxon>Bacteroidota</taxon>
        <taxon>Saprospiria</taxon>
        <taxon>Saprospirales</taxon>
        <taxon>Lewinellaceae</taxon>
        <taxon>Neolewinella</taxon>
    </lineage>
</organism>
<dbReference type="PANTHER" id="PTHR46889:SF4">
    <property type="entry name" value="TRANSPOSASE INSO FOR INSERTION SEQUENCE ELEMENT IS911B-RELATED"/>
    <property type="match status" value="1"/>
</dbReference>
<gene>
    <name evidence="2" type="ORF">CLV84_4317</name>
</gene>
<dbReference type="InterPro" id="IPR036397">
    <property type="entry name" value="RNaseH_sf"/>
</dbReference>
<evidence type="ECO:0000313" key="2">
    <source>
        <dbReference type="EMBL" id="PPK83800.1"/>
    </source>
</evidence>
<dbReference type="AlphaFoldDB" id="A0A2S6HZN3"/>
<dbReference type="PANTHER" id="PTHR46889">
    <property type="entry name" value="TRANSPOSASE INSF FOR INSERTION SEQUENCE IS3B-RELATED"/>
    <property type="match status" value="1"/>
</dbReference>
<dbReference type="Pfam" id="PF13276">
    <property type="entry name" value="HTH_21"/>
    <property type="match status" value="1"/>
</dbReference>
<accession>A0A2S6HZN3</accession>
<dbReference type="SUPFAM" id="SSF53098">
    <property type="entry name" value="Ribonuclease H-like"/>
    <property type="match status" value="1"/>
</dbReference>
<dbReference type="InterPro" id="IPR025948">
    <property type="entry name" value="HTH-like_dom"/>
</dbReference>
<dbReference type="GO" id="GO:0015074">
    <property type="term" value="P:DNA integration"/>
    <property type="evidence" value="ECO:0007669"/>
    <property type="project" value="InterPro"/>
</dbReference>
<protein>
    <submittedName>
        <fullName evidence="2">Putative transposase</fullName>
    </submittedName>
</protein>
<comment type="caution">
    <text evidence="2">The sequence shown here is derived from an EMBL/GenBank/DDBJ whole genome shotgun (WGS) entry which is preliminary data.</text>
</comment>
<proteinExistence type="predicted"/>
<reference evidence="2 3" key="1">
    <citation type="submission" date="2018-02" db="EMBL/GenBank/DDBJ databases">
        <title>Genomic Encyclopedia of Archaeal and Bacterial Type Strains, Phase II (KMG-II): from individual species to whole genera.</title>
        <authorList>
            <person name="Goeker M."/>
        </authorList>
    </citation>
    <scope>NUCLEOTIDE SEQUENCE [LARGE SCALE GENOMIC DNA]</scope>
    <source>
        <strain evidence="2 3">DSM 29526</strain>
    </source>
</reference>
<evidence type="ECO:0000313" key="3">
    <source>
        <dbReference type="Proteomes" id="UP000237662"/>
    </source>
</evidence>
<dbReference type="OrthoDB" id="9815231at2"/>
<dbReference type="InterPro" id="IPR048020">
    <property type="entry name" value="Transpos_IS3"/>
</dbReference>
<name>A0A2S6HZN3_9BACT</name>
<evidence type="ECO:0000259" key="1">
    <source>
        <dbReference type="PROSITE" id="PS50994"/>
    </source>
</evidence>
<dbReference type="Pfam" id="PF00665">
    <property type="entry name" value="rve"/>
    <property type="match status" value="1"/>
</dbReference>
<dbReference type="Gene3D" id="3.30.420.10">
    <property type="entry name" value="Ribonuclease H-like superfamily/Ribonuclease H"/>
    <property type="match status" value="1"/>
</dbReference>
<dbReference type="RefSeq" id="WP_104421874.1">
    <property type="nucleotide sequence ID" value="NZ_PTJC01000011.1"/>
</dbReference>
<dbReference type="InterPro" id="IPR050900">
    <property type="entry name" value="Transposase_IS3/IS150/IS904"/>
</dbReference>
<dbReference type="Proteomes" id="UP000237662">
    <property type="component" value="Unassembled WGS sequence"/>
</dbReference>
<dbReference type="PROSITE" id="PS50994">
    <property type="entry name" value="INTEGRASE"/>
    <property type="match status" value="1"/>
</dbReference>
<dbReference type="NCBIfam" id="NF033516">
    <property type="entry name" value="transpos_IS3"/>
    <property type="match status" value="1"/>
</dbReference>
<dbReference type="GO" id="GO:0003676">
    <property type="term" value="F:nucleic acid binding"/>
    <property type="evidence" value="ECO:0007669"/>
    <property type="project" value="InterPro"/>
</dbReference>
<feature type="domain" description="Integrase catalytic" evidence="1">
    <location>
        <begin position="118"/>
        <end position="278"/>
    </location>
</feature>
<sequence length="278" mass="32067">MGSPEVRRAGVETQASLSIRRQCDLLSVSRGSVYYESKGESEQNLAMMRLMDAHILDEPTAGVLTMQSMLRDKGHYAGYERVRRLMRKACIRAIYPRRHLTVLGQAKYVHPYLLRELEINRPGQVWTIDITYVPMQRGFMYLTAIIDVYSRYIVGWGLANTLAAEARLGVVRQAIAEHGAPEILNCGDQGCQFTCSEYVSYLREQGIAISMDGKGRALDNIYIERFWRTIKYQHIFLNPADDGRQLYQGIEEWLHRYHHRDHQGIGRVKPIQRYRNAA</sequence>